<dbReference type="EMBL" id="CP019646">
    <property type="protein sequence ID" value="AQQ72396.1"/>
    <property type="molecule type" value="Genomic_DNA"/>
</dbReference>
<accession>A0A1R7T666</accession>
<name>A0A1R7T666_9BACT</name>
<dbReference type="KEGG" id="pbas:SMSP2_02780"/>
<dbReference type="InterPro" id="IPR051136">
    <property type="entry name" value="Intracellular_Lectin-GPT"/>
</dbReference>
<reference evidence="3" key="1">
    <citation type="submission" date="2017-02" db="EMBL/GenBank/DDBJ databases">
        <title>Comparative genomics and description of representatives of a novel lineage of planctomycetes thriving in anoxic sediments.</title>
        <authorList>
            <person name="Spring S."/>
            <person name="Bunk B."/>
            <person name="Sproer C."/>
        </authorList>
    </citation>
    <scope>NUCLEOTIDE SEQUENCE [LARGE SCALE GENOMIC DNA]</scope>
    <source>
        <strain evidence="3">SM-Chi-D1</strain>
    </source>
</reference>
<dbReference type="Proteomes" id="UP000188181">
    <property type="component" value="Chromosome"/>
</dbReference>
<feature type="chain" id="PRO_5012481351" description="PEP-CTERM protein-sorting domain-containing protein" evidence="1">
    <location>
        <begin position="23"/>
        <end position="301"/>
    </location>
</feature>
<proteinExistence type="predicted"/>
<evidence type="ECO:0000256" key="1">
    <source>
        <dbReference type="SAM" id="SignalP"/>
    </source>
</evidence>
<evidence type="ECO:0000313" key="3">
    <source>
        <dbReference type="Proteomes" id="UP000188181"/>
    </source>
</evidence>
<dbReference type="InterPro" id="IPR013320">
    <property type="entry name" value="ConA-like_dom_sf"/>
</dbReference>
<dbReference type="PANTHER" id="PTHR12223">
    <property type="entry name" value="VESICULAR MANNOSE-BINDING LECTIN"/>
    <property type="match status" value="1"/>
</dbReference>
<dbReference type="GO" id="GO:0005537">
    <property type="term" value="F:D-mannose binding"/>
    <property type="evidence" value="ECO:0007669"/>
    <property type="project" value="TreeGrafter"/>
</dbReference>
<dbReference type="InterPro" id="IPR013424">
    <property type="entry name" value="Ice-binding_C"/>
</dbReference>
<sequence length="301" mass="31822" precursor="true">MIKKLNTFTVLLTVLACGYAFGAPYVDEAFTGTTAPDWTFVTGQGDGPFLTATDTAKTGDTDGDGWLRLTKDLDNQSSFVYYNNAISTSQGMIFTFDFVIWGGSSGLGDGLTLAIFDADVTADAGGYGGSLGYAQRDGGIDGLAGAVAGFGFDVFGNFSNPTEGREGGPGQRPDAIAVRGSMGDTRSDGYEYVTGTDTLEDFATSSANSRDDAVIHTVKITITTDKELTIEWKPENDEWATLIDAYQCTLDCPDQVKFGYTAGTGSATANHEIRNLSVTAVPEPATAIIFAIGGMLIRRKK</sequence>
<dbReference type="PANTHER" id="PTHR12223:SF28">
    <property type="entry name" value="LECTIN, MANNOSE BINDING 1 LIKE"/>
    <property type="match status" value="1"/>
</dbReference>
<keyword evidence="3" id="KW-1185">Reference proteome</keyword>
<keyword evidence="1" id="KW-0732">Signal</keyword>
<dbReference type="AlphaFoldDB" id="A0A1R7T666"/>
<organism evidence="2 3">
    <name type="scientific">Limihaloglobus sulfuriphilus</name>
    <dbReference type="NCBI Taxonomy" id="1851148"/>
    <lineage>
        <taxon>Bacteria</taxon>
        <taxon>Pseudomonadati</taxon>
        <taxon>Planctomycetota</taxon>
        <taxon>Phycisphaerae</taxon>
        <taxon>Sedimentisphaerales</taxon>
        <taxon>Sedimentisphaeraceae</taxon>
        <taxon>Limihaloglobus</taxon>
    </lineage>
</organism>
<evidence type="ECO:0008006" key="4">
    <source>
        <dbReference type="Google" id="ProtNLM"/>
    </source>
</evidence>
<dbReference type="SUPFAM" id="SSF49899">
    <property type="entry name" value="Concanavalin A-like lectins/glucanases"/>
    <property type="match status" value="1"/>
</dbReference>
<gene>
    <name evidence="2" type="ORF">SMSP2_02780</name>
</gene>
<dbReference type="NCBIfam" id="TIGR02595">
    <property type="entry name" value="PEP_CTERM"/>
    <property type="match status" value="1"/>
</dbReference>
<feature type="signal peptide" evidence="1">
    <location>
        <begin position="1"/>
        <end position="22"/>
    </location>
</feature>
<dbReference type="GO" id="GO:0006888">
    <property type="term" value="P:endoplasmic reticulum to Golgi vesicle-mediated transport"/>
    <property type="evidence" value="ECO:0007669"/>
    <property type="project" value="TreeGrafter"/>
</dbReference>
<evidence type="ECO:0000313" key="2">
    <source>
        <dbReference type="EMBL" id="AQQ72396.1"/>
    </source>
</evidence>
<dbReference type="GO" id="GO:0030134">
    <property type="term" value="C:COPII-coated ER to Golgi transport vesicle"/>
    <property type="evidence" value="ECO:0007669"/>
    <property type="project" value="TreeGrafter"/>
</dbReference>
<protein>
    <recommendedName>
        <fullName evidence="4">PEP-CTERM protein-sorting domain-containing protein</fullName>
    </recommendedName>
</protein>
<dbReference type="Gene3D" id="2.60.120.200">
    <property type="match status" value="1"/>
</dbReference>